<dbReference type="WBParaSite" id="HDID_0000501101-mRNA-1">
    <property type="protein sequence ID" value="HDID_0000501101-mRNA-1"/>
    <property type="gene ID" value="HDID_0000501101"/>
</dbReference>
<proteinExistence type="predicted"/>
<dbReference type="SUPFAM" id="SSF117281">
    <property type="entry name" value="Kelch motif"/>
    <property type="match status" value="1"/>
</dbReference>
<gene>
    <name evidence="1" type="ORF">HDID_LOCUS5009</name>
</gene>
<dbReference type="OrthoDB" id="6282652at2759"/>
<evidence type="ECO:0000313" key="1">
    <source>
        <dbReference type="EMBL" id="VDL57327.1"/>
    </source>
</evidence>
<organism evidence="3">
    <name type="scientific">Hymenolepis diminuta</name>
    <name type="common">Rat tapeworm</name>
    <dbReference type="NCBI Taxonomy" id="6216"/>
    <lineage>
        <taxon>Eukaryota</taxon>
        <taxon>Metazoa</taxon>
        <taxon>Spiralia</taxon>
        <taxon>Lophotrochozoa</taxon>
        <taxon>Platyhelminthes</taxon>
        <taxon>Cestoda</taxon>
        <taxon>Eucestoda</taxon>
        <taxon>Cyclophyllidea</taxon>
        <taxon>Hymenolepididae</taxon>
        <taxon>Hymenolepis</taxon>
    </lineage>
</organism>
<reference evidence="1 2" key="2">
    <citation type="submission" date="2018-11" db="EMBL/GenBank/DDBJ databases">
        <authorList>
            <consortium name="Pathogen Informatics"/>
        </authorList>
    </citation>
    <scope>NUCLEOTIDE SEQUENCE [LARGE SCALE GENOMIC DNA]</scope>
</reference>
<evidence type="ECO:0000313" key="3">
    <source>
        <dbReference type="WBParaSite" id="HDID_0000501101-mRNA-1"/>
    </source>
</evidence>
<reference evidence="3" key="1">
    <citation type="submission" date="2017-02" db="UniProtKB">
        <authorList>
            <consortium name="WormBaseParasite"/>
        </authorList>
    </citation>
    <scope>IDENTIFICATION</scope>
</reference>
<dbReference type="Proteomes" id="UP000274504">
    <property type="component" value="Unassembled WGS sequence"/>
</dbReference>
<sequence length="176" mass="19525">MERRVQLLSGAVPHCQNPITCTLRSTELLTRWSGEGGGGRGVKLQWLPYAQMNEEHKGHPLAVYFQGRVYVVGYGKNVNEMEMLDVGGSGQWTTLAFSSLPFRIESMATVGNELFVHVPGTPGPYSTELHGDPKVSSLEEGLYSRLSIWRFLHLFSPSPVLATACYMEEKGICFCL</sequence>
<accession>A0A0R3SJ96</accession>
<dbReference type="InterPro" id="IPR015915">
    <property type="entry name" value="Kelch-typ_b-propeller"/>
</dbReference>
<dbReference type="AlphaFoldDB" id="A0A0R3SJ96"/>
<dbReference type="EMBL" id="UYSG01002234">
    <property type="protein sequence ID" value="VDL57327.1"/>
    <property type="molecule type" value="Genomic_DNA"/>
</dbReference>
<evidence type="ECO:0000313" key="2">
    <source>
        <dbReference type="Proteomes" id="UP000274504"/>
    </source>
</evidence>
<name>A0A0R3SJ96_HYMDI</name>
<protein>
    <submittedName>
        <fullName evidence="3">F-box/kelch-repeat protein</fullName>
    </submittedName>
</protein>